<keyword evidence="2" id="KW-0812">Transmembrane</keyword>
<evidence type="ECO:0000256" key="2">
    <source>
        <dbReference type="SAM" id="Phobius"/>
    </source>
</evidence>
<reference evidence="3 4" key="1">
    <citation type="submission" date="2018-06" db="EMBL/GenBank/DDBJ databases">
        <authorList>
            <consortium name="Pathogen Informatics"/>
            <person name="Doyle S."/>
        </authorList>
    </citation>
    <scope>NUCLEOTIDE SEQUENCE [LARGE SCALE GENOMIC DNA]</scope>
    <source>
        <strain evidence="3 4">NCTC7023</strain>
    </source>
</reference>
<organism evidence="3 4">
    <name type="scientific">Streptococcus equi subsp. zooepidemicus</name>
    <dbReference type="NCBI Taxonomy" id="40041"/>
    <lineage>
        <taxon>Bacteria</taxon>
        <taxon>Bacillati</taxon>
        <taxon>Bacillota</taxon>
        <taxon>Bacilli</taxon>
        <taxon>Lactobacillales</taxon>
        <taxon>Streptococcaceae</taxon>
        <taxon>Streptococcus</taxon>
    </lineage>
</organism>
<dbReference type="RefSeq" id="WP_043029968.1">
    <property type="nucleotide sequence ID" value="NZ_JASCSR010000019.1"/>
</dbReference>
<evidence type="ECO:0000256" key="1">
    <source>
        <dbReference type="SAM" id="MobiDB-lite"/>
    </source>
</evidence>
<feature type="transmembrane region" description="Helical" evidence="2">
    <location>
        <begin position="6"/>
        <end position="25"/>
    </location>
</feature>
<dbReference type="Proteomes" id="UP000255476">
    <property type="component" value="Unassembled WGS sequence"/>
</dbReference>
<dbReference type="AlphaFoldDB" id="A0AAX2LL86"/>
<feature type="compositionally biased region" description="Polar residues" evidence="1">
    <location>
        <begin position="92"/>
        <end position="109"/>
    </location>
</feature>
<keyword evidence="2" id="KW-1133">Transmembrane helix</keyword>
<feature type="transmembrane region" description="Helical" evidence="2">
    <location>
        <begin position="37"/>
        <end position="60"/>
    </location>
</feature>
<gene>
    <name evidence="3" type="ORF">NCTC7023_01218</name>
</gene>
<evidence type="ECO:0000313" key="4">
    <source>
        <dbReference type="Proteomes" id="UP000255476"/>
    </source>
</evidence>
<protein>
    <submittedName>
        <fullName evidence="3">Uncharacterized protein</fullName>
    </submittedName>
</protein>
<feature type="region of interest" description="Disordered" evidence="1">
    <location>
        <begin position="76"/>
        <end position="155"/>
    </location>
</feature>
<feature type="compositionally biased region" description="Polar residues" evidence="1">
    <location>
        <begin position="118"/>
        <end position="137"/>
    </location>
</feature>
<accession>A0AAX2LL86</accession>
<dbReference type="EMBL" id="UHHT01000001">
    <property type="protein sequence ID" value="SUO81864.1"/>
    <property type="molecule type" value="Genomic_DNA"/>
</dbReference>
<sequence>MDIFFVSTLVLSSLIFIELFLYELLRRRRRLEKKFSTFRIMTNWCLIITFFSSLIGLGVLKISDHKTLNTKEVELKTDSPNKKKTKSISKIVATTSSEESPRQENSTSEPAVVPSVSAEDNNVQNPNQNVGESTKSSFTEEEYWEDGPLTSSTVPYSYSVPITVETGSHTEIIEPSE</sequence>
<proteinExistence type="predicted"/>
<keyword evidence="2" id="KW-0472">Membrane</keyword>
<name>A0AAX2LL86_STRSZ</name>
<evidence type="ECO:0000313" key="3">
    <source>
        <dbReference type="EMBL" id="SUO81864.1"/>
    </source>
</evidence>
<comment type="caution">
    <text evidence="3">The sequence shown here is derived from an EMBL/GenBank/DDBJ whole genome shotgun (WGS) entry which is preliminary data.</text>
</comment>